<feature type="region of interest" description="Disordered" evidence="1">
    <location>
        <begin position="554"/>
        <end position="573"/>
    </location>
</feature>
<dbReference type="AlphaFoldDB" id="A0A261Y143"/>
<dbReference type="SUPFAM" id="SSF48097">
    <property type="entry name" value="Regulator of G-protein signaling, RGS"/>
    <property type="match status" value="1"/>
</dbReference>
<dbReference type="InterPro" id="IPR036305">
    <property type="entry name" value="RGS_sf"/>
</dbReference>
<sequence length="861" mass="96096">MASSTKFIDDDGLVRGVAYSVVAGVYAIMATGTTLLFWYRSKSNVALQQRSVILTCVGGVCDGLAVVSFLLKAAIPAEFPCFLLLWAGYLGLIPLYTTFVCRAMRLIFIHRLNVVKRRVEVLIDRTLHPGELAGSHMVRTRVRPLENSPGARSPNGPHSTRQSILSSTITSPRRPSLEEAHPPAHPHRRLDRIFRSYDQATIENTIHKVLASTCAASFIYCMLVTFVTRNDTSNNAEPNSAALPIPSVYCTLDDWEYKPFLVVLSAYFFVLCPLLLVFLWQSEDAFGIQRDLLVTVVFALPCYIMYYIWHIYYQNTYPQWLSFNWFVLGCFTTHISSVVLPLLQELRLRHTVDKKMTRKGFGEVLKVSRLGKGGKCDVNFDDSNVWHRFASGLNIHGSSEATEKGYSGPLTPLHGADIGETPLHPSARLDTGERPMTKLASRATSIDQSQVGTHSELSANSSEIAATQGAVNLWNAFEVALMDPYKRVILDKYSVKAFCAELTRFVDAYQGLKEDCILHWRRGSLAESESPAEPPVAINVREPSDTKLEKVAAAKESVDEDKHPSSQLDQTRSSYGYSTMTDQENLSLIFPAFDQDSIPSYSKSLPPPLPSPSPSPSSVPTAEFIPVTSIKKEPEVPRVSLEDMSRSNISFESASRSSFIALGADEPRDGILRLVDVTSPFVSIQETVDSLLKPPQSSDSLQGTSHPAAEPLKVPSSLRPLFASFYNTFINPSSFLQVNLTSRQIEKIQAQMQMEQYTLDIFDEAKDHVLQLLFHNVVERFARERGGELGVLGLTKTTDQARERQESSASSWFQPSLITQVKDAFKTWRRKDCRNTVGQGEEGVEEAWPKRRWSDLEMKGL</sequence>
<keyword evidence="2" id="KW-1133">Transmembrane helix</keyword>
<evidence type="ECO:0000259" key="3">
    <source>
        <dbReference type="PROSITE" id="PS50132"/>
    </source>
</evidence>
<feature type="transmembrane region" description="Helical" evidence="2">
    <location>
        <begin position="292"/>
        <end position="313"/>
    </location>
</feature>
<name>A0A261Y143_9FUNG</name>
<feature type="transmembrane region" description="Helical" evidence="2">
    <location>
        <begin position="325"/>
        <end position="343"/>
    </location>
</feature>
<feature type="transmembrane region" description="Helical" evidence="2">
    <location>
        <begin position="17"/>
        <end position="39"/>
    </location>
</feature>
<gene>
    <name evidence="4" type="ORF">BZG36_02385</name>
</gene>
<evidence type="ECO:0000313" key="4">
    <source>
        <dbReference type="EMBL" id="OZJ04339.1"/>
    </source>
</evidence>
<proteinExistence type="predicted"/>
<dbReference type="EMBL" id="MVBO01000044">
    <property type="protein sequence ID" value="OZJ04339.1"/>
    <property type="molecule type" value="Genomic_DNA"/>
</dbReference>
<feature type="domain" description="RGS" evidence="3">
    <location>
        <begin position="719"/>
        <end position="783"/>
    </location>
</feature>
<dbReference type="InterPro" id="IPR044926">
    <property type="entry name" value="RGS_subdomain_2"/>
</dbReference>
<evidence type="ECO:0000313" key="5">
    <source>
        <dbReference type="Proteomes" id="UP000242875"/>
    </source>
</evidence>
<organism evidence="4 5">
    <name type="scientific">Bifiguratus adelaidae</name>
    <dbReference type="NCBI Taxonomy" id="1938954"/>
    <lineage>
        <taxon>Eukaryota</taxon>
        <taxon>Fungi</taxon>
        <taxon>Fungi incertae sedis</taxon>
        <taxon>Mucoromycota</taxon>
        <taxon>Mucoromycotina</taxon>
        <taxon>Endogonomycetes</taxon>
        <taxon>Endogonales</taxon>
        <taxon>Endogonales incertae sedis</taxon>
        <taxon>Bifiguratus</taxon>
    </lineage>
</organism>
<evidence type="ECO:0000256" key="1">
    <source>
        <dbReference type="SAM" id="MobiDB-lite"/>
    </source>
</evidence>
<dbReference type="Proteomes" id="UP000242875">
    <property type="component" value="Unassembled WGS sequence"/>
</dbReference>
<comment type="caution">
    <text evidence="4">The sequence shown here is derived from an EMBL/GenBank/DDBJ whole genome shotgun (WGS) entry which is preliminary data.</text>
</comment>
<keyword evidence="2" id="KW-0812">Transmembrane</keyword>
<feature type="transmembrane region" description="Helical" evidence="2">
    <location>
        <begin position="51"/>
        <end position="71"/>
    </location>
</feature>
<dbReference type="OrthoDB" id="196547at2759"/>
<feature type="region of interest" description="Disordered" evidence="1">
    <location>
        <begin position="145"/>
        <end position="186"/>
    </location>
</feature>
<dbReference type="InterPro" id="IPR016137">
    <property type="entry name" value="RGS"/>
</dbReference>
<accession>A0A261Y143</accession>
<feature type="transmembrane region" description="Helical" evidence="2">
    <location>
        <begin position="260"/>
        <end position="280"/>
    </location>
</feature>
<feature type="compositionally biased region" description="Basic and acidic residues" evidence="1">
    <location>
        <begin position="554"/>
        <end position="564"/>
    </location>
</feature>
<evidence type="ECO:0000256" key="2">
    <source>
        <dbReference type="SAM" id="Phobius"/>
    </source>
</evidence>
<keyword evidence="5" id="KW-1185">Reference proteome</keyword>
<feature type="compositionally biased region" description="Polar residues" evidence="1">
    <location>
        <begin position="156"/>
        <end position="173"/>
    </location>
</feature>
<reference evidence="4 5" key="1">
    <citation type="journal article" date="2017" name="Mycologia">
        <title>Bifiguratus adelaidae, gen. et sp. nov., a new member of Mucoromycotina in endophytic and soil-dwelling habitats.</title>
        <authorList>
            <person name="Torres-Cruz T.J."/>
            <person name="Billingsley Tobias T.L."/>
            <person name="Almatruk M."/>
            <person name="Hesse C."/>
            <person name="Kuske C.R."/>
            <person name="Desiro A."/>
            <person name="Benucci G.M."/>
            <person name="Bonito G."/>
            <person name="Stajich J.E."/>
            <person name="Dunlap C."/>
            <person name="Arnold A.E."/>
            <person name="Porras-Alfaro A."/>
        </authorList>
    </citation>
    <scope>NUCLEOTIDE SEQUENCE [LARGE SCALE GENOMIC DNA]</scope>
    <source>
        <strain evidence="4 5">AZ0501</strain>
    </source>
</reference>
<keyword evidence="2" id="KW-0472">Membrane</keyword>
<dbReference type="Gene3D" id="1.10.167.10">
    <property type="entry name" value="Regulator of G-protein Signalling 4, domain 2"/>
    <property type="match status" value="1"/>
</dbReference>
<feature type="transmembrane region" description="Helical" evidence="2">
    <location>
        <begin position="83"/>
        <end position="108"/>
    </location>
</feature>
<dbReference type="PROSITE" id="PS50132">
    <property type="entry name" value="RGS"/>
    <property type="match status" value="1"/>
</dbReference>
<feature type="compositionally biased region" description="Pro residues" evidence="1">
    <location>
        <begin position="605"/>
        <end position="617"/>
    </location>
</feature>
<feature type="compositionally biased region" description="Polar residues" evidence="1">
    <location>
        <begin position="695"/>
        <end position="705"/>
    </location>
</feature>
<feature type="region of interest" description="Disordered" evidence="1">
    <location>
        <begin position="601"/>
        <end position="621"/>
    </location>
</feature>
<feature type="region of interest" description="Disordered" evidence="1">
    <location>
        <begin position="692"/>
        <end position="711"/>
    </location>
</feature>
<protein>
    <recommendedName>
        <fullName evidence="3">RGS domain-containing protein</fullName>
    </recommendedName>
</protein>